<dbReference type="Pfam" id="PF00313">
    <property type="entry name" value="CSD"/>
    <property type="match status" value="1"/>
</dbReference>
<dbReference type="CDD" id="cd04458">
    <property type="entry name" value="CSP_CDS"/>
    <property type="match status" value="1"/>
</dbReference>
<dbReference type="SMART" id="SM00357">
    <property type="entry name" value="CSP"/>
    <property type="match status" value="1"/>
</dbReference>
<dbReference type="AlphaFoldDB" id="A0A1E2S3J1"/>
<dbReference type="InterPro" id="IPR019844">
    <property type="entry name" value="CSD_CS"/>
</dbReference>
<comment type="caution">
    <text evidence="5">The sequence shown here is derived from an EMBL/GenBank/DDBJ whole genome shotgun (WGS) entry which is preliminary data.</text>
</comment>
<dbReference type="PIRSF" id="PIRSF002599">
    <property type="entry name" value="Cold_shock_A"/>
    <property type="match status" value="1"/>
</dbReference>
<evidence type="ECO:0000256" key="1">
    <source>
        <dbReference type="ARBA" id="ARBA00004496"/>
    </source>
</evidence>
<organism evidence="5 6">
    <name type="scientific">Methyloligella halotolerans</name>
    <dbReference type="NCBI Taxonomy" id="1177755"/>
    <lineage>
        <taxon>Bacteria</taxon>
        <taxon>Pseudomonadati</taxon>
        <taxon>Pseudomonadota</taxon>
        <taxon>Alphaproteobacteria</taxon>
        <taxon>Hyphomicrobiales</taxon>
        <taxon>Hyphomicrobiaceae</taxon>
        <taxon>Methyloligella</taxon>
    </lineage>
</organism>
<protein>
    <submittedName>
        <fullName evidence="5">Cold shock-like protein CspC</fullName>
    </submittedName>
</protein>
<dbReference type="InterPro" id="IPR011129">
    <property type="entry name" value="CSD"/>
</dbReference>
<dbReference type="PANTHER" id="PTHR11544">
    <property type="entry name" value="COLD SHOCK DOMAIN CONTAINING PROTEINS"/>
    <property type="match status" value="1"/>
</dbReference>
<dbReference type="Gene3D" id="2.40.50.140">
    <property type="entry name" value="Nucleic acid-binding proteins"/>
    <property type="match status" value="1"/>
</dbReference>
<dbReference type="InterPro" id="IPR050181">
    <property type="entry name" value="Cold_shock_domain"/>
</dbReference>
<dbReference type="STRING" id="1177755.A7A08_00805"/>
<keyword evidence="6" id="KW-1185">Reference proteome</keyword>
<sequence>MSRINGTVKFFNHSRGFGFIAPEGGEKDVFVHASALERSGVPAIDEGDNVTFEIEDDPRGRGKQATNIQLA</sequence>
<gene>
    <name evidence="5" type="ORF">A7A08_00805</name>
</gene>
<name>A0A1E2S3J1_9HYPH</name>
<evidence type="ECO:0000313" key="6">
    <source>
        <dbReference type="Proteomes" id="UP000095087"/>
    </source>
</evidence>
<evidence type="ECO:0000259" key="4">
    <source>
        <dbReference type="PROSITE" id="PS51857"/>
    </source>
</evidence>
<evidence type="ECO:0000256" key="3">
    <source>
        <dbReference type="RuleBase" id="RU000408"/>
    </source>
</evidence>
<evidence type="ECO:0000313" key="5">
    <source>
        <dbReference type="EMBL" id="ODA68970.1"/>
    </source>
</evidence>
<dbReference type="InterPro" id="IPR012340">
    <property type="entry name" value="NA-bd_OB-fold"/>
</dbReference>
<dbReference type="Proteomes" id="UP000095087">
    <property type="component" value="Unassembled WGS sequence"/>
</dbReference>
<reference evidence="5 6" key="1">
    <citation type="submission" date="2016-07" db="EMBL/GenBank/DDBJ databases">
        <title>Draft genome sequence of Methyloligella halotolerans C2T (VKM B-2706T=CCUG 61687T=DSM 25045T), a halotolerant polyhydroxybutyrate accumulating methylotroph.</title>
        <authorList>
            <person name="Vasilenko O.V."/>
            <person name="Doronina N.V."/>
            <person name="Poroshina M.N."/>
            <person name="Tarlachkov S.V."/>
            <person name="Trotsenko Y.A."/>
        </authorList>
    </citation>
    <scope>NUCLEOTIDE SEQUENCE [LARGE SCALE GENOMIC DNA]</scope>
    <source>
        <strain evidence="5 6">VKM B-2706</strain>
    </source>
</reference>
<dbReference type="PROSITE" id="PS00352">
    <property type="entry name" value="CSD_1"/>
    <property type="match status" value="1"/>
</dbReference>
<dbReference type="PRINTS" id="PR00050">
    <property type="entry name" value="COLDSHOCK"/>
</dbReference>
<accession>A0A1E2S3J1</accession>
<dbReference type="PROSITE" id="PS51857">
    <property type="entry name" value="CSD_2"/>
    <property type="match status" value="1"/>
</dbReference>
<dbReference type="InterPro" id="IPR012156">
    <property type="entry name" value="Cold_shock_CspA"/>
</dbReference>
<dbReference type="GO" id="GO:0003676">
    <property type="term" value="F:nucleic acid binding"/>
    <property type="evidence" value="ECO:0007669"/>
    <property type="project" value="InterPro"/>
</dbReference>
<comment type="subcellular location">
    <subcellularLocation>
        <location evidence="1 3">Cytoplasm</location>
    </subcellularLocation>
</comment>
<proteinExistence type="predicted"/>
<dbReference type="GO" id="GO:0005829">
    <property type="term" value="C:cytosol"/>
    <property type="evidence" value="ECO:0007669"/>
    <property type="project" value="UniProtKB-ARBA"/>
</dbReference>
<dbReference type="EMBL" id="MASI01000001">
    <property type="protein sequence ID" value="ODA68970.1"/>
    <property type="molecule type" value="Genomic_DNA"/>
</dbReference>
<dbReference type="InterPro" id="IPR002059">
    <property type="entry name" value="CSP_DNA-bd"/>
</dbReference>
<dbReference type="OrthoDB" id="9801414at2"/>
<dbReference type="RefSeq" id="WP_069094159.1">
    <property type="nucleotide sequence ID" value="NZ_MASI01000001.1"/>
</dbReference>
<feature type="domain" description="CSD" evidence="4">
    <location>
        <begin position="3"/>
        <end position="70"/>
    </location>
</feature>
<keyword evidence="2" id="KW-0963">Cytoplasm</keyword>
<dbReference type="SUPFAM" id="SSF50249">
    <property type="entry name" value="Nucleic acid-binding proteins"/>
    <property type="match status" value="1"/>
</dbReference>
<evidence type="ECO:0000256" key="2">
    <source>
        <dbReference type="ARBA" id="ARBA00022490"/>
    </source>
</evidence>